<keyword evidence="1" id="KW-0560">Oxidoreductase</keyword>
<protein>
    <submittedName>
        <fullName evidence="4">2-polyprenyl-6-methoxyphenol hydroxylase</fullName>
    </submittedName>
</protein>
<evidence type="ECO:0000259" key="3">
    <source>
        <dbReference type="Pfam" id="PF01494"/>
    </source>
</evidence>
<keyword evidence="2" id="KW-0503">Monooxygenase</keyword>
<dbReference type="Pfam" id="PF01494">
    <property type="entry name" value="FAD_binding_3"/>
    <property type="match status" value="1"/>
</dbReference>
<dbReference type="OrthoDB" id="9782160at2"/>
<keyword evidence="5" id="KW-1185">Reference proteome</keyword>
<feature type="non-terminal residue" evidence="4">
    <location>
        <position position="287"/>
    </location>
</feature>
<dbReference type="SUPFAM" id="SSF51905">
    <property type="entry name" value="FAD/NAD(P)-binding domain"/>
    <property type="match status" value="1"/>
</dbReference>
<dbReference type="PANTHER" id="PTHR13789">
    <property type="entry name" value="MONOOXYGENASE"/>
    <property type="match status" value="1"/>
</dbReference>
<dbReference type="Proteomes" id="UP000400924">
    <property type="component" value="Unassembled WGS sequence"/>
</dbReference>
<dbReference type="GO" id="GO:0071949">
    <property type="term" value="F:FAD binding"/>
    <property type="evidence" value="ECO:0007669"/>
    <property type="project" value="InterPro"/>
</dbReference>
<evidence type="ECO:0000256" key="2">
    <source>
        <dbReference type="ARBA" id="ARBA00023033"/>
    </source>
</evidence>
<organism evidence="4 5">
    <name type="scientific">Streptomyces spongiae</name>
    <dbReference type="NCBI Taxonomy" id="565072"/>
    <lineage>
        <taxon>Bacteria</taxon>
        <taxon>Bacillati</taxon>
        <taxon>Actinomycetota</taxon>
        <taxon>Actinomycetes</taxon>
        <taxon>Kitasatosporales</taxon>
        <taxon>Streptomycetaceae</taxon>
        <taxon>Streptomyces</taxon>
    </lineage>
</organism>
<dbReference type="AlphaFoldDB" id="A0A5N8XFJ2"/>
<name>A0A5N8XFJ2_9ACTN</name>
<proteinExistence type="predicted"/>
<dbReference type="InterPro" id="IPR002938">
    <property type="entry name" value="FAD-bd"/>
</dbReference>
<feature type="domain" description="FAD-binding" evidence="3">
    <location>
        <begin position="6"/>
        <end position="282"/>
    </location>
</feature>
<dbReference type="GO" id="GO:0004497">
    <property type="term" value="F:monooxygenase activity"/>
    <property type="evidence" value="ECO:0007669"/>
    <property type="project" value="UniProtKB-KW"/>
</dbReference>
<evidence type="ECO:0000313" key="4">
    <source>
        <dbReference type="EMBL" id="MPY58241.1"/>
    </source>
</evidence>
<dbReference type="Gene3D" id="3.50.50.60">
    <property type="entry name" value="FAD/NAD(P)-binding domain"/>
    <property type="match status" value="1"/>
</dbReference>
<comment type="caution">
    <text evidence="4">The sequence shown here is derived from an EMBL/GenBank/DDBJ whole genome shotgun (WGS) entry which is preliminary data.</text>
</comment>
<accession>A0A5N8XFJ2</accession>
<reference evidence="4 5" key="1">
    <citation type="submission" date="2019-07" db="EMBL/GenBank/DDBJ databases">
        <title>New species of Amycolatopsis and Streptomyces.</title>
        <authorList>
            <person name="Duangmal K."/>
            <person name="Teo W.F.A."/>
            <person name="Lipun K."/>
        </authorList>
    </citation>
    <scope>NUCLEOTIDE SEQUENCE [LARGE SCALE GENOMIC DNA]</scope>
    <source>
        <strain evidence="4 5">NBRC 106415</strain>
    </source>
</reference>
<evidence type="ECO:0000313" key="5">
    <source>
        <dbReference type="Proteomes" id="UP000400924"/>
    </source>
</evidence>
<sequence>MPSVRNVLIVGGGTAGNTLAILLRRSGVEVDLVEIDPEWGALGSGITLVGNALRVLREVGVWDRVEANIAAVPAHLDHFKFGGPDVPGVCGMYRPTLQAILKDAVRHSGARVRLGTTVEKLEETGDRVTVTLRDGTVRDYDLVVGADGIHSATRAMIGIPDLPRPTGLAIWRVYIRRPPGLEHGAIQHGGPHHYITGYNMVSATHMYAYIFEDARDRSAVRRLDPVAEFRRLAEPLDGVWPAIRESVTEPRQVDYRNLDYLLIDSPWNRGRTIVIGDAAHALSLIQI</sequence>
<dbReference type="PANTHER" id="PTHR13789:SF309">
    <property type="entry name" value="PUTATIVE (AFU_ORTHOLOGUE AFUA_6G14510)-RELATED"/>
    <property type="match status" value="1"/>
</dbReference>
<dbReference type="PRINTS" id="PR00420">
    <property type="entry name" value="RNGMNOXGNASE"/>
</dbReference>
<dbReference type="InterPro" id="IPR036188">
    <property type="entry name" value="FAD/NAD-bd_sf"/>
</dbReference>
<dbReference type="EMBL" id="VJZC01000075">
    <property type="protein sequence ID" value="MPY58241.1"/>
    <property type="molecule type" value="Genomic_DNA"/>
</dbReference>
<gene>
    <name evidence="4" type="ORF">FNH08_14005</name>
</gene>
<dbReference type="InterPro" id="IPR050493">
    <property type="entry name" value="FAD-dep_Monooxygenase_BioMet"/>
</dbReference>
<evidence type="ECO:0000256" key="1">
    <source>
        <dbReference type="ARBA" id="ARBA00023002"/>
    </source>
</evidence>
<dbReference type="RefSeq" id="WP_152771805.1">
    <property type="nucleotide sequence ID" value="NZ_VJZC01000075.1"/>
</dbReference>